<evidence type="ECO:0000256" key="1">
    <source>
        <dbReference type="SAM" id="Phobius"/>
    </source>
</evidence>
<proteinExistence type="predicted"/>
<feature type="transmembrane region" description="Helical" evidence="1">
    <location>
        <begin position="6"/>
        <end position="24"/>
    </location>
</feature>
<sequence length="371" mass="40708">MDLLVFAVTGVGLGIVAGGLWYVIGQWIVRRASDSTTAMEGVRRWITYGEFCGGLSAMVMFFWGVFGDVSGGPGSIEVLPESFGTSLDLGLLFLFGLLPIASTKIALLPAIDQVRNKDKSVSAEFRDLIQHYAIAGMPIVGSVMIATVSFHYWGLAAAAMIGIWIYQFVMWIGKPWMSGRLRTVRPPTRTESERLADLCASVDLRVDSYLVVENSDGTIGFDVQGSPLYRALVIAAPTLEMDSEALRAVLAQQAGLVRQRYRVLRLIAFSVFLVPIAGIMIASSQAHDPLGLLFSGALVVGYWVASRGLRKRVYAAFEYAVEITSSEAVIEAYEQVSHVNDIDGSQSRWRTVLYAEPPLEAVLDRLRERQE</sequence>
<dbReference type="Proteomes" id="UP000002071">
    <property type="component" value="Chromosome"/>
</dbReference>
<organism evidence="2 3">
    <name type="scientific">Halorhabdus utahensis (strain DSM 12940 / JCM 11049 / AX-2)</name>
    <dbReference type="NCBI Taxonomy" id="519442"/>
    <lineage>
        <taxon>Archaea</taxon>
        <taxon>Methanobacteriati</taxon>
        <taxon>Methanobacteriota</taxon>
        <taxon>Stenosarchaea group</taxon>
        <taxon>Halobacteria</taxon>
        <taxon>Halobacteriales</taxon>
        <taxon>Haloarculaceae</taxon>
        <taxon>Halorhabdus</taxon>
    </lineage>
</organism>
<keyword evidence="1" id="KW-0812">Transmembrane</keyword>
<feature type="transmembrane region" description="Helical" evidence="1">
    <location>
        <begin position="128"/>
        <end position="146"/>
    </location>
</feature>
<feature type="transmembrane region" description="Helical" evidence="1">
    <location>
        <begin position="86"/>
        <end position="107"/>
    </location>
</feature>
<dbReference type="EMBL" id="CP001687">
    <property type="protein sequence ID" value="ACV10572.1"/>
    <property type="molecule type" value="Genomic_DNA"/>
</dbReference>
<protein>
    <recommendedName>
        <fullName evidence="4">Peptidase</fullName>
    </recommendedName>
</protein>
<feature type="transmembrane region" description="Helical" evidence="1">
    <location>
        <begin position="289"/>
        <end position="305"/>
    </location>
</feature>
<accession>C7NRD5</accession>
<feature type="transmembrane region" description="Helical" evidence="1">
    <location>
        <begin position="152"/>
        <end position="172"/>
    </location>
</feature>
<reference evidence="2 3" key="1">
    <citation type="journal article" date="2009" name="Stand. Genomic Sci.">
        <title>Complete genome sequence of Halorhabdus utahensis type strain (AX-2).</title>
        <authorList>
            <person name="Anderson I."/>
            <person name="Tindall B.J."/>
            <person name="Pomrenke H."/>
            <person name="Goker M."/>
            <person name="Lapidus A."/>
            <person name="Nolan M."/>
            <person name="Copeland A."/>
            <person name="Glavina Del Rio T."/>
            <person name="Chen F."/>
            <person name="Tice H."/>
            <person name="Cheng J.F."/>
            <person name="Lucas S."/>
            <person name="Chertkov O."/>
            <person name="Bruce D."/>
            <person name="Brettin T."/>
            <person name="Detter J.C."/>
            <person name="Han C."/>
            <person name="Goodwin L."/>
            <person name="Land M."/>
            <person name="Hauser L."/>
            <person name="Chang Y.J."/>
            <person name="Jeffries C.D."/>
            <person name="Pitluck S."/>
            <person name="Pati A."/>
            <person name="Mavromatis K."/>
            <person name="Ivanova N."/>
            <person name="Ovchinnikova G."/>
            <person name="Chen A."/>
            <person name="Palaniappan K."/>
            <person name="Chain P."/>
            <person name="Rohde M."/>
            <person name="Bristow J."/>
            <person name="Eisen J.A."/>
            <person name="Markowitz V."/>
            <person name="Hugenholtz P."/>
            <person name="Kyrpides N.C."/>
            <person name="Klenk H.P."/>
        </authorList>
    </citation>
    <scope>NUCLEOTIDE SEQUENCE [LARGE SCALE GENOMIC DNA]</scope>
    <source>
        <strain evidence="3">DSM 12940 / JCM 11049 / AX-2</strain>
    </source>
</reference>
<keyword evidence="1" id="KW-0472">Membrane</keyword>
<evidence type="ECO:0000313" key="2">
    <source>
        <dbReference type="EMBL" id="ACV10572.1"/>
    </source>
</evidence>
<feature type="transmembrane region" description="Helical" evidence="1">
    <location>
        <begin position="45"/>
        <end position="66"/>
    </location>
</feature>
<dbReference type="AlphaFoldDB" id="C7NRD5"/>
<keyword evidence="1" id="KW-1133">Transmembrane helix</keyword>
<dbReference type="KEGG" id="hut:Huta_0385"/>
<keyword evidence="3" id="KW-1185">Reference proteome</keyword>
<dbReference type="eggNOG" id="arCOG01334">
    <property type="taxonomic scope" value="Archaea"/>
</dbReference>
<feature type="transmembrane region" description="Helical" evidence="1">
    <location>
        <begin position="263"/>
        <end position="283"/>
    </location>
</feature>
<dbReference type="HOGENOM" id="CLU_745157_0_0_2"/>
<evidence type="ECO:0008006" key="4">
    <source>
        <dbReference type="Google" id="ProtNLM"/>
    </source>
</evidence>
<name>C7NRD5_HALUD</name>
<evidence type="ECO:0000313" key="3">
    <source>
        <dbReference type="Proteomes" id="UP000002071"/>
    </source>
</evidence>
<gene>
    <name evidence="2" type="ordered locus">Huta_0385</name>
</gene>